<dbReference type="OrthoDB" id="5344679at2"/>
<accession>A0A363D325</accession>
<evidence type="ECO:0000313" key="1">
    <source>
        <dbReference type="EMBL" id="PUE65720.1"/>
    </source>
</evidence>
<dbReference type="RefSeq" id="WP_108558080.1">
    <property type="nucleotide sequence ID" value="NZ_MUXE01000003.1"/>
</dbReference>
<dbReference type="Proteomes" id="UP000251135">
    <property type="component" value="Unassembled WGS sequence"/>
</dbReference>
<reference evidence="1 2" key="1">
    <citation type="submission" date="2017-02" db="EMBL/GenBank/DDBJ databases">
        <title>Arcobacter caeni sp. nov, a new Arcobacter species isolated from reclaimed water.</title>
        <authorList>
            <person name="Figueras M.J."/>
            <person name="Perez-Cataluna A."/>
            <person name="Salas-Masso N."/>
        </authorList>
    </citation>
    <scope>NUCLEOTIDE SEQUENCE [LARGE SCALE GENOMIC DNA]</scope>
    <source>
        <strain evidence="1 2">RW17-10</strain>
    </source>
</reference>
<dbReference type="EMBL" id="MUXE01000003">
    <property type="protein sequence ID" value="PUE65720.1"/>
    <property type="molecule type" value="Genomic_DNA"/>
</dbReference>
<dbReference type="AlphaFoldDB" id="A0A363D325"/>
<comment type="caution">
    <text evidence="1">The sequence shown here is derived from an EMBL/GenBank/DDBJ whole genome shotgun (WGS) entry which is preliminary data.</text>
</comment>
<gene>
    <name evidence="1" type="ORF">B0174_02530</name>
</gene>
<organism evidence="1 2">
    <name type="scientific">Arcobacter caeni</name>
    <dbReference type="NCBI Taxonomy" id="1912877"/>
    <lineage>
        <taxon>Bacteria</taxon>
        <taxon>Pseudomonadati</taxon>
        <taxon>Campylobacterota</taxon>
        <taxon>Epsilonproteobacteria</taxon>
        <taxon>Campylobacterales</taxon>
        <taxon>Arcobacteraceae</taxon>
        <taxon>Arcobacter</taxon>
    </lineage>
</organism>
<sequence length="63" mass="7698">MNIEFRFLQKAIVDKNYISFTYENKNYKNIKALKLDEKNKVFCDNGIFEFEKIKKLVILKDRF</sequence>
<proteinExistence type="predicted"/>
<keyword evidence="2" id="KW-1185">Reference proteome</keyword>
<evidence type="ECO:0000313" key="2">
    <source>
        <dbReference type="Proteomes" id="UP000251135"/>
    </source>
</evidence>
<name>A0A363D325_9BACT</name>
<protein>
    <submittedName>
        <fullName evidence="1">Uncharacterized protein</fullName>
    </submittedName>
</protein>